<accession>A0AA36CAZ0</accession>
<name>A0AA36CAZ0_9BILA</name>
<feature type="transmembrane region" description="Helical" evidence="2">
    <location>
        <begin position="280"/>
        <end position="297"/>
    </location>
</feature>
<protein>
    <recommendedName>
        <fullName evidence="5">G-protein coupled receptors family 1 profile domain-containing protein</fullName>
    </recommendedName>
</protein>
<dbReference type="SUPFAM" id="SSF81321">
    <property type="entry name" value="Family A G protein-coupled receptor-like"/>
    <property type="match status" value="1"/>
</dbReference>
<dbReference type="AlphaFoldDB" id="A0AA36CAZ0"/>
<dbReference type="Gene3D" id="1.20.1070.10">
    <property type="entry name" value="Rhodopsin 7-helix transmembrane proteins"/>
    <property type="match status" value="1"/>
</dbReference>
<evidence type="ECO:0000256" key="1">
    <source>
        <dbReference type="SAM" id="MobiDB-lite"/>
    </source>
</evidence>
<dbReference type="Pfam" id="PF10320">
    <property type="entry name" value="7TM_GPCR_Srsx"/>
    <property type="match status" value="1"/>
</dbReference>
<evidence type="ECO:0000256" key="2">
    <source>
        <dbReference type="SAM" id="Phobius"/>
    </source>
</evidence>
<dbReference type="InterPro" id="IPR047130">
    <property type="entry name" value="7TM_GPCR_Srsx_nematod"/>
</dbReference>
<feature type="non-terminal residue" evidence="3">
    <location>
        <position position="1"/>
    </location>
</feature>
<keyword evidence="2" id="KW-1133">Transmembrane helix</keyword>
<feature type="transmembrane region" description="Helical" evidence="2">
    <location>
        <begin position="29"/>
        <end position="52"/>
    </location>
</feature>
<sequence length="348" mass="38916">MPYSSMFTHSVPVNESAVEGFDRLVQYHIVNSSLGAVCMTINFALLGVFLGYPPFRRKYQLLILLAVGDTINGLAIILTGLNRVYLYATALETYTLPVRTPWECAVETWLIMKLIGDLLLPITTLCMGVERLLAILCPIFYHQHLDGRPLKIIVSCGTCLTFVTISMGAAFLIAAYKEHEHDSAMYYCGRKAAFGDEFGAFIYTHNIVCNVLAAIFSLAAYVKARRMVKTQTRMQRQLGLIKNYFIISIVSTALVSLPNAIHLFQVYVKELSNSISKPAYWAQTVNSGIHFFVYLALNSEFRTRVREIFYPPNKTPETGEKHRLIKASPTGAEHRNGSLPKDGGPSEL</sequence>
<keyword evidence="2" id="KW-0472">Membrane</keyword>
<feature type="transmembrane region" description="Helical" evidence="2">
    <location>
        <begin position="118"/>
        <end position="141"/>
    </location>
</feature>
<evidence type="ECO:0000313" key="4">
    <source>
        <dbReference type="Proteomes" id="UP001177023"/>
    </source>
</evidence>
<feature type="transmembrane region" description="Helical" evidence="2">
    <location>
        <begin position="243"/>
        <end position="268"/>
    </location>
</feature>
<comment type="caution">
    <text evidence="3">The sequence shown here is derived from an EMBL/GenBank/DDBJ whole genome shotgun (WGS) entry which is preliminary data.</text>
</comment>
<keyword evidence="4" id="KW-1185">Reference proteome</keyword>
<organism evidence="3 4">
    <name type="scientific">Mesorhabditis spiculigera</name>
    <dbReference type="NCBI Taxonomy" id="96644"/>
    <lineage>
        <taxon>Eukaryota</taxon>
        <taxon>Metazoa</taxon>
        <taxon>Ecdysozoa</taxon>
        <taxon>Nematoda</taxon>
        <taxon>Chromadorea</taxon>
        <taxon>Rhabditida</taxon>
        <taxon>Rhabditina</taxon>
        <taxon>Rhabditomorpha</taxon>
        <taxon>Rhabditoidea</taxon>
        <taxon>Rhabditidae</taxon>
        <taxon>Mesorhabditinae</taxon>
        <taxon>Mesorhabditis</taxon>
    </lineage>
</organism>
<dbReference type="InterPro" id="IPR019424">
    <property type="entry name" value="7TM_GPCR_Srsx"/>
</dbReference>
<feature type="transmembrane region" description="Helical" evidence="2">
    <location>
        <begin position="59"/>
        <end position="81"/>
    </location>
</feature>
<dbReference type="EMBL" id="CATQJA010001087">
    <property type="protein sequence ID" value="CAJ0565653.1"/>
    <property type="molecule type" value="Genomic_DNA"/>
</dbReference>
<dbReference type="PANTHER" id="PTHR23360:SF29">
    <property type="entry name" value="G_PROTEIN_RECEP_F1_2 DOMAIN-CONTAINING PROTEIN"/>
    <property type="match status" value="1"/>
</dbReference>
<keyword evidence="2" id="KW-0812">Transmembrane</keyword>
<dbReference type="Proteomes" id="UP001177023">
    <property type="component" value="Unassembled WGS sequence"/>
</dbReference>
<gene>
    <name evidence="3" type="ORF">MSPICULIGERA_LOCUS4286</name>
</gene>
<reference evidence="3" key="1">
    <citation type="submission" date="2023-06" db="EMBL/GenBank/DDBJ databases">
        <authorList>
            <person name="Delattre M."/>
        </authorList>
    </citation>
    <scope>NUCLEOTIDE SEQUENCE</scope>
    <source>
        <strain evidence="3">AF72</strain>
    </source>
</reference>
<evidence type="ECO:0008006" key="5">
    <source>
        <dbReference type="Google" id="ProtNLM"/>
    </source>
</evidence>
<feature type="transmembrane region" description="Helical" evidence="2">
    <location>
        <begin position="200"/>
        <end position="222"/>
    </location>
</feature>
<evidence type="ECO:0000313" key="3">
    <source>
        <dbReference type="EMBL" id="CAJ0565653.1"/>
    </source>
</evidence>
<dbReference type="PANTHER" id="PTHR23360">
    <property type="entry name" value="G-PROTEIN COUPLED RECEPTORS FAMILY 1 PROFILE DOMAIN-CONTAINING PROTEIN-RELATED"/>
    <property type="match status" value="1"/>
</dbReference>
<feature type="region of interest" description="Disordered" evidence="1">
    <location>
        <begin position="312"/>
        <end position="348"/>
    </location>
</feature>
<feature type="transmembrane region" description="Helical" evidence="2">
    <location>
        <begin position="153"/>
        <end position="176"/>
    </location>
</feature>
<proteinExistence type="predicted"/>